<organism evidence="4">
    <name type="scientific">Nothobranchius kadleci</name>
    <name type="common">African annual killifish</name>
    <dbReference type="NCBI Taxonomy" id="1051664"/>
    <lineage>
        <taxon>Eukaryota</taxon>
        <taxon>Metazoa</taxon>
        <taxon>Chordata</taxon>
        <taxon>Craniata</taxon>
        <taxon>Vertebrata</taxon>
        <taxon>Euteleostomi</taxon>
        <taxon>Actinopterygii</taxon>
        <taxon>Neopterygii</taxon>
        <taxon>Teleostei</taxon>
        <taxon>Neoteleostei</taxon>
        <taxon>Acanthomorphata</taxon>
        <taxon>Ovalentaria</taxon>
        <taxon>Atherinomorphae</taxon>
        <taxon>Cyprinodontiformes</taxon>
        <taxon>Nothobranchiidae</taxon>
        <taxon>Nothobranchius</taxon>
    </lineage>
</organism>
<accession>A0A1A8CIX9</accession>
<reference evidence="4" key="2">
    <citation type="submission" date="2016-06" db="EMBL/GenBank/DDBJ databases">
        <title>The genome of a short-lived fish provides insights into sex chromosome evolution and the genetic control of aging.</title>
        <authorList>
            <person name="Reichwald K."/>
            <person name="Felder M."/>
            <person name="Petzold A."/>
            <person name="Koch P."/>
            <person name="Groth M."/>
            <person name="Platzer M."/>
        </authorList>
    </citation>
    <scope>NUCLEOTIDE SEQUENCE</scope>
    <source>
        <tissue evidence="4">Brain</tissue>
    </source>
</reference>
<dbReference type="PANTHER" id="PTHR31882">
    <property type="entry name" value="TNFAIP3-INTERACTING PROTEIN COILED COIL FAMILY MEMBER"/>
    <property type="match status" value="1"/>
</dbReference>
<dbReference type="GO" id="GO:0006357">
    <property type="term" value="P:regulation of transcription by RNA polymerase II"/>
    <property type="evidence" value="ECO:0007669"/>
    <property type="project" value="TreeGrafter"/>
</dbReference>
<dbReference type="PANTHER" id="PTHR31882:SF2">
    <property type="entry name" value="TNFAIP3-INTERACTING PROTEIN 3"/>
    <property type="match status" value="1"/>
</dbReference>
<gene>
    <name evidence="4" type="primary">OLA.27167</name>
</gene>
<sequence>MSKNFMESTDLKPNRLYPALPSLKRLEFCLPVGSSSEKRPTVAESHPESLLEDKPSEEPLGSSERMKAEILVLEEQNKELLAINKKWAKEYRTMEQYYKNKVQHLKEVSIQSEEEKSDEEERENTDRRTEVAELRARNTTLTHRGQHQQEEIRRLNKALQEALLTSQQLGDGGSETPQDIWKHQAETYKDDFMKERKDREKLKSKFLELEKRYRKVHSELFAYKSQVTTTPVHCCSCTNRAKK</sequence>
<name>A0A1A8CIX9_NOTKA</name>
<feature type="region of interest" description="Disordered" evidence="3">
    <location>
        <begin position="108"/>
        <end position="129"/>
    </location>
</feature>
<keyword evidence="1 2" id="KW-0175">Coiled coil</keyword>
<feature type="compositionally biased region" description="Basic and acidic residues" evidence="3">
    <location>
        <begin position="36"/>
        <end position="57"/>
    </location>
</feature>
<reference evidence="4" key="1">
    <citation type="submission" date="2016-05" db="EMBL/GenBank/DDBJ databases">
        <authorList>
            <person name="Lavstsen T."/>
            <person name="Jespersen J.S."/>
        </authorList>
    </citation>
    <scope>NUCLEOTIDE SEQUENCE</scope>
    <source>
        <tissue evidence="4">Brain</tissue>
    </source>
</reference>
<dbReference type="Gene3D" id="1.20.5.990">
    <property type="entry name" value="Nemo cc2-lz domain - 1d5 darpin complex"/>
    <property type="match status" value="1"/>
</dbReference>
<dbReference type="GO" id="GO:0043122">
    <property type="term" value="P:regulation of canonical NF-kappaB signal transduction"/>
    <property type="evidence" value="ECO:0007669"/>
    <property type="project" value="UniProtKB-ARBA"/>
</dbReference>
<proteinExistence type="predicted"/>
<dbReference type="GO" id="GO:0071222">
    <property type="term" value="P:cellular response to lipopolysaccharide"/>
    <property type="evidence" value="ECO:0007669"/>
    <property type="project" value="TreeGrafter"/>
</dbReference>
<evidence type="ECO:0008006" key="5">
    <source>
        <dbReference type="Google" id="ProtNLM"/>
    </source>
</evidence>
<feature type="coiled-coil region" evidence="2">
    <location>
        <begin position="192"/>
        <end position="219"/>
    </location>
</feature>
<dbReference type="EMBL" id="HADZ01014779">
    <property type="protein sequence ID" value="SBP78720.1"/>
    <property type="molecule type" value="Transcribed_RNA"/>
</dbReference>
<protein>
    <recommendedName>
        <fullName evidence="5">TNFAIP3 interacting protein 3</fullName>
    </recommendedName>
</protein>
<dbReference type="GO" id="GO:0005737">
    <property type="term" value="C:cytoplasm"/>
    <property type="evidence" value="ECO:0007669"/>
    <property type="project" value="UniProtKB-ARBA"/>
</dbReference>
<dbReference type="AlphaFoldDB" id="A0A1A8CIX9"/>
<feature type="region of interest" description="Disordered" evidence="3">
    <location>
        <begin position="33"/>
        <end position="63"/>
    </location>
</feature>
<evidence type="ECO:0000256" key="1">
    <source>
        <dbReference type="ARBA" id="ARBA00023054"/>
    </source>
</evidence>
<evidence type="ECO:0000256" key="3">
    <source>
        <dbReference type="SAM" id="MobiDB-lite"/>
    </source>
</evidence>
<evidence type="ECO:0000313" key="4">
    <source>
        <dbReference type="EMBL" id="SBP78720.1"/>
    </source>
</evidence>
<evidence type="ECO:0000256" key="2">
    <source>
        <dbReference type="SAM" id="Coils"/>
    </source>
</evidence>